<accession>A0ABQ3NYJ8</accession>
<evidence type="ECO:0008006" key="4">
    <source>
        <dbReference type="Google" id="ProtNLM"/>
    </source>
</evidence>
<protein>
    <recommendedName>
        <fullName evidence="4">Transposase</fullName>
    </recommendedName>
</protein>
<dbReference type="RefSeq" id="WP_191869404.1">
    <property type="nucleotide sequence ID" value="NZ_BMRU01000019.1"/>
</dbReference>
<comment type="caution">
    <text evidence="2">The sequence shown here is derived from an EMBL/GenBank/DDBJ whole genome shotgun (WGS) entry which is preliminary data.</text>
</comment>
<dbReference type="Proteomes" id="UP000660554">
    <property type="component" value="Unassembled WGS sequence"/>
</dbReference>
<organism evidence="2 3">
    <name type="scientific">Streptomyces virginiae</name>
    <name type="common">Streptomyces cinnamonensis</name>
    <dbReference type="NCBI Taxonomy" id="1961"/>
    <lineage>
        <taxon>Bacteria</taxon>
        <taxon>Bacillati</taxon>
        <taxon>Actinomycetota</taxon>
        <taxon>Actinomycetes</taxon>
        <taxon>Kitasatosporales</taxon>
        <taxon>Streptomycetaceae</taxon>
        <taxon>Streptomyces</taxon>
    </lineage>
</organism>
<evidence type="ECO:0000313" key="2">
    <source>
        <dbReference type="EMBL" id="GHI17846.1"/>
    </source>
</evidence>
<gene>
    <name evidence="2" type="ORF">Scinn_73090</name>
</gene>
<dbReference type="GeneID" id="86958878"/>
<dbReference type="EMBL" id="BNDV01000017">
    <property type="protein sequence ID" value="GHI17846.1"/>
    <property type="molecule type" value="Genomic_DNA"/>
</dbReference>
<reference evidence="3" key="1">
    <citation type="submission" date="2020-09" db="EMBL/GenBank/DDBJ databases">
        <title>Whole genome shotgun sequence of Streptomyces cinnamonensis NBRC 15873.</title>
        <authorList>
            <person name="Komaki H."/>
            <person name="Tamura T."/>
        </authorList>
    </citation>
    <scope>NUCLEOTIDE SEQUENCE [LARGE SCALE GENOMIC DNA]</scope>
    <source>
        <strain evidence="3">NBRC 15873</strain>
    </source>
</reference>
<evidence type="ECO:0000313" key="3">
    <source>
        <dbReference type="Proteomes" id="UP000660554"/>
    </source>
</evidence>
<proteinExistence type="predicted"/>
<feature type="region of interest" description="Disordered" evidence="1">
    <location>
        <begin position="1"/>
        <end position="53"/>
    </location>
</feature>
<sequence length="53" mass="6151">MNLTPEQARSRRPRRTGRPPLDQIDFTWFEDEEPGLVPPMPRQGPGGVWLHMP</sequence>
<keyword evidence="3" id="KW-1185">Reference proteome</keyword>
<evidence type="ECO:0000256" key="1">
    <source>
        <dbReference type="SAM" id="MobiDB-lite"/>
    </source>
</evidence>
<name>A0ABQ3NYJ8_STRVG</name>